<dbReference type="PROSITE" id="PS50181">
    <property type="entry name" value="FBOX"/>
    <property type="match status" value="1"/>
</dbReference>
<dbReference type="InterPro" id="IPR036047">
    <property type="entry name" value="F-box-like_dom_sf"/>
</dbReference>
<accession>A0A484LR71</accession>
<dbReference type="Gene3D" id="3.80.10.10">
    <property type="entry name" value="Ribonuclease Inhibitor"/>
    <property type="match status" value="2"/>
</dbReference>
<dbReference type="PANTHER" id="PTHR34145:SF28">
    <property type="entry name" value="F-BOX DOMAIN-CONTAINING PROTEIN"/>
    <property type="match status" value="1"/>
</dbReference>
<organism evidence="2 3">
    <name type="scientific">Cuscuta campestris</name>
    <dbReference type="NCBI Taxonomy" id="132261"/>
    <lineage>
        <taxon>Eukaryota</taxon>
        <taxon>Viridiplantae</taxon>
        <taxon>Streptophyta</taxon>
        <taxon>Embryophyta</taxon>
        <taxon>Tracheophyta</taxon>
        <taxon>Spermatophyta</taxon>
        <taxon>Magnoliopsida</taxon>
        <taxon>eudicotyledons</taxon>
        <taxon>Gunneridae</taxon>
        <taxon>Pentapetalae</taxon>
        <taxon>asterids</taxon>
        <taxon>lamiids</taxon>
        <taxon>Solanales</taxon>
        <taxon>Convolvulaceae</taxon>
        <taxon>Cuscuteae</taxon>
        <taxon>Cuscuta</taxon>
        <taxon>Cuscuta subgen. Grammica</taxon>
        <taxon>Cuscuta sect. Cleistogrammica</taxon>
    </lineage>
</organism>
<dbReference type="Pfam" id="PF00646">
    <property type="entry name" value="F-box"/>
    <property type="match status" value="1"/>
</dbReference>
<sequence>MSQLPDEILEYILNKLMLRDAVRASLVSSRWRHHVLSRPCLIFKTCSMFKIEGASEEKCVCSEYKDRFVRAVYDFLASYKGVRMKKLSVHFCLKTVSKNVVSDWMSLACGLGVEDVVFELYCENLESKVRSRSTRLLEIFPSQQPIVLKYLRLSGCDAFAVSLFTRLETLNLYYTSLDSHVMESVLSSGLVNLKTLRFQHSKLPPYLILNSLPNLQYLVAFFCSGLEKIDVASLKLKKLNVQCNRTVSVGLTRVPNLILLSYLVHDGPSICHIFSKLPQILPYLEILHVASSCNWVEYMPESVATFSKLRKLKLPMASKVEDIMFKIVQFLKSCPILSKLTIRFKSSSREDKEHEKLECIDDDYHHKEHEKLECMDDDYHHKHLESIEIHGFACTKNQIEFCKYLLKLAPCMKKLILPHCPQECKHQVSEEERESIINALKPFLKGVKLLVF</sequence>
<dbReference type="EMBL" id="OOIL02001879">
    <property type="protein sequence ID" value="VFQ78963.1"/>
    <property type="molecule type" value="Genomic_DNA"/>
</dbReference>
<name>A0A484LR71_9ASTE</name>
<dbReference type="SUPFAM" id="SSF81383">
    <property type="entry name" value="F-box domain"/>
    <property type="match status" value="1"/>
</dbReference>
<dbReference type="SUPFAM" id="SSF52047">
    <property type="entry name" value="RNI-like"/>
    <property type="match status" value="1"/>
</dbReference>
<dbReference type="SMART" id="SM00256">
    <property type="entry name" value="FBOX"/>
    <property type="match status" value="1"/>
</dbReference>
<dbReference type="Gene3D" id="1.20.1280.50">
    <property type="match status" value="1"/>
</dbReference>
<evidence type="ECO:0000313" key="3">
    <source>
        <dbReference type="Proteomes" id="UP000595140"/>
    </source>
</evidence>
<dbReference type="Pfam" id="PF23622">
    <property type="entry name" value="LRR_At1g61320_AtMIF1"/>
    <property type="match status" value="1"/>
</dbReference>
<protein>
    <recommendedName>
        <fullName evidence="1">F-box domain-containing protein</fullName>
    </recommendedName>
</protein>
<feature type="domain" description="F-box" evidence="1">
    <location>
        <begin position="1"/>
        <end position="46"/>
    </location>
</feature>
<dbReference type="OrthoDB" id="1932213at2759"/>
<dbReference type="InterPro" id="IPR055357">
    <property type="entry name" value="LRR_At1g61320_AtMIF1"/>
</dbReference>
<dbReference type="InterPro" id="IPR001810">
    <property type="entry name" value="F-box_dom"/>
</dbReference>
<dbReference type="AlphaFoldDB" id="A0A484LR71"/>
<dbReference type="InterPro" id="IPR032675">
    <property type="entry name" value="LRR_dom_sf"/>
</dbReference>
<dbReference type="Proteomes" id="UP000595140">
    <property type="component" value="Unassembled WGS sequence"/>
</dbReference>
<reference evidence="2 3" key="1">
    <citation type="submission" date="2018-04" db="EMBL/GenBank/DDBJ databases">
        <authorList>
            <person name="Vogel A."/>
        </authorList>
    </citation>
    <scope>NUCLEOTIDE SEQUENCE [LARGE SCALE GENOMIC DNA]</scope>
</reference>
<dbReference type="InterPro" id="IPR053772">
    <property type="entry name" value="At1g61320/At1g61330-like"/>
</dbReference>
<keyword evidence="3" id="KW-1185">Reference proteome</keyword>
<evidence type="ECO:0000313" key="2">
    <source>
        <dbReference type="EMBL" id="VFQ78963.1"/>
    </source>
</evidence>
<evidence type="ECO:0000259" key="1">
    <source>
        <dbReference type="PROSITE" id="PS50181"/>
    </source>
</evidence>
<proteinExistence type="predicted"/>
<dbReference type="PANTHER" id="PTHR34145">
    <property type="entry name" value="OS02G0105600 PROTEIN"/>
    <property type="match status" value="1"/>
</dbReference>
<gene>
    <name evidence="2" type="ORF">CCAM_LOCUS20739</name>
</gene>